<evidence type="ECO:0000256" key="1">
    <source>
        <dbReference type="SAM" id="Phobius"/>
    </source>
</evidence>
<keyword evidence="1" id="KW-0812">Transmembrane</keyword>
<proteinExistence type="predicted"/>
<evidence type="ECO:0008006" key="4">
    <source>
        <dbReference type="Google" id="ProtNLM"/>
    </source>
</evidence>
<accession>A0A1M5QFJ7</accession>
<organism evidence="2 3">
    <name type="scientific">Asaccharospora irregularis DSM 2635</name>
    <dbReference type="NCBI Taxonomy" id="1121321"/>
    <lineage>
        <taxon>Bacteria</taxon>
        <taxon>Bacillati</taxon>
        <taxon>Bacillota</taxon>
        <taxon>Clostridia</taxon>
        <taxon>Peptostreptococcales</taxon>
        <taxon>Peptostreptococcaceae</taxon>
        <taxon>Asaccharospora</taxon>
    </lineage>
</organism>
<dbReference type="InterPro" id="IPR007211">
    <property type="entry name" value="DUF378"/>
</dbReference>
<gene>
    <name evidence="2" type="ORF">SAMN04488530_1212</name>
</gene>
<sequence>MRKFALILAIIGALNWGGIGIFGIDLLGSIFGGTYQLISRVIYSIVGLAGIYLIPSLMSDDRK</sequence>
<dbReference type="Proteomes" id="UP000243255">
    <property type="component" value="Unassembled WGS sequence"/>
</dbReference>
<keyword evidence="1" id="KW-1133">Transmembrane helix</keyword>
<dbReference type="RefSeq" id="WP_073126502.1">
    <property type="nucleotide sequence ID" value="NZ_BAABCH010000019.1"/>
</dbReference>
<evidence type="ECO:0000313" key="3">
    <source>
        <dbReference type="Proteomes" id="UP000243255"/>
    </source>
</evidence>
<feature type="transmembrane region" description="Helical" evidence="1">
    <location>
        <begin position="7"/>
        <end position="31"/>
    </location>
</feature>
<dbReference type="OrthoDB" id="9812136at2"/>
<dbReference type="PANTHER" id="PTHR37304:SF1">
    <property type="entry name" value="MEMBRANE PROTEIN"/>
    <property type="match status" value="1"/>
</dbReference>
<protein>
    <recommendedName>
        <fullName evidence="4">DUF378 domain-containing protein</fullName>
    </recommendedName>
</protein>
<keyword evidence="3" id="KW-1185">Reference proteome</keyword>
<dbReference type="STRING" id="1121321.SAMN04488530_1212"/>
<name>A0A1M5QFJ7_9FIRM</name>
<dbReference type="EMBL" id="FQWX01000021">
    <property type="protein sequence ID" value="SHH12718.1"/>
    <property type="molecule type" value="Genomic_DNA"/>
</dbReference>
<dbReference type="Pfam" id="PF04070">
    <property type="entry name" value="DUF378"/>
    <property type="match status" value="1"/>
</dbReference>
<evidence type="ECO:0000313" key="2">
    <source>
        <dbReference type="EMBL" id="SHH12718.1"/>
    </source>
</evidence>
<dbReference type="PANTHER" id="PTHR37304">
    <property type="entry name" value="MEMBRANE PROTEIN-RELATED"/>
    <property type="match status" value="1"/>
</dbReference>
<reference evidence="3" key="1">
    <citation type="submission" date="2016-11" db="EMBL/GenBank/DDBJ databases">
        <authorList>
            <person name="Varghese N."/>
            <person name="Submissions S."/>
        </authorList>
    </citation>
    <scope>NUCLEOTIDE SEQUENCE [LARGE SCALE GENOMIC DNA]</scope>
    <source>
        <strain evidence="3">DSM 2635</strain>
    </source>
</reference>
<dbReference type="AlphaFoldDB" id="A0A1M5QFJ7"/>
<keyword evidence="1" id="KW-0472">Membrane</keyword>
<feature type="transmembrane region" description="Helical" evidence="1">
    <location>
        <begin position="37"/>
        <end position="54"/>
    </location>
</feature>